<accession>A0ABQ2PPG0</accession>
<organism evidence="1 2">
    <name type="scientific">Silvimonas amylolytica</name>
    <dbReference type="NCBI Taxonomy" id="449663"/>
    <lineage>
        <taxon>Bacteria</taxon>
        <taxon>Pseudomonadati</taxon>
        <taxon>Pseudomonadota</taxon>
        <taxon>Betaproteobacteria</taxon>
        <taxon>Neisseriales</taxon>
        <taxon>Chitinibacteraceae</taxon>
        <taxon>Silvimonas</taxon>
    </lineage>
</organism>
<protein>
    <submittedName>
        <fullName evidence="1">Uncharacterized protein</fullName>
    </submittedName>
</protein>
<dbReference type="Proteomes" id="UP000621859">
    <property type="component" value="Unassembled WGS sequence"/>
</dbReference>
<sequence length="69" mass="7576">MPTLLALRTPIPLQGADDDFSAAVSARQQALLDFYAAGLAAYAGDQDAWQEALARALRMEPENPYFRSF</sequence>
<proteinExistence type="predicted"/>
<comment type="caution">
    <text evidence="1">The sequence shown here is derived from an EMBL/GenBank/DDBJ whole genome shotgun (WGS) entry which is preliminary data.</text>
</comment>
<keyword evidence="2" id="KW-1185">Reference proteome</keyword>
<dbReference type="EMBL" id="BMLY01000004">
    <property type="protein sequence ID" value="GGP26849.1"/>
    <property type="molecule type" value="Genomic_DNA"/>
</dbReference>
<name>A0ABQ2PPG0_9NEIS</name>
<evidence type="ECO:0000313" key="2">
    <source>
        <dbReference type="Proteomes" id="UP000621859"/>
    </source>
</evidence>
<reference evidence="2" key="1">
    <citation type="journal article" date="2019" name="Int. J. Syst. Evol. Microbiol.">
        <title>The Global Catalogue of Microorganisms (GCM) 10K type strain sequencing project: providing services to taxonomists for standard genome sequencing and annotation.</title>
        <authorList>
            <consortium name="The Broad Institute Genomics Platform"/>
            <consortium name="The Broad Institute Genome Sequencing Center for Infectious Disease"/>
            <person name="Wu L."/>
            <person name="Ma J."/>
        </authorList>
    </citation>
    <scope>NUCLEOTIDE SEQUENCE [LARGE SCALE GENOMIC DNA]</scope>
    <source>
        <strain evidence="2">CGMCC 1.8860</strain>
    </source>
</reference>
<gene>
    <name evidence="1" type="ORF">GCM10010971_26680</name>
</gene>
<evidence type="ECO:0000313" key="1">
    <source>
        <dbReference type="EMBL" id="GGP26849.1"/>
    </source>
</evidence>